<evidence type="ECO:0008006" key="8">
    <source>
        <dbReference type="Google" id="ProtNLM"/>
    </source>
</evidence>
<protein>
    <recommendedName>
        <fullName evidence="8">Thaumatin-like protein</fullName>
    </recommendedName>
</protein>
<sequence length="321" mass="34749">MHSYKNFTCNISVLHVNTAFRSVFEMTPNLSSSLAFFFIFFAFASGQNASTMQNTSTTTKTFTLYNHCKATIWPGIITKGDSGRGNGFTLNPGQTAFYTAPTGWSGRIWARTNCNFDKNGTGSCQTGSCGTSLNCSRPSSPPNTIAEFTLGDIDFYDVSLVDGFNLPIVVQPLNGKGNCSIAGCDGDVRNSCPSELSVRSDGKVIACRSACNVFDTDEYCCRGAYSDPVACVPSNYSRGFKQICPASSSYAFDGDATSIITCSASDYIVTFCASRNQTFCSYHDNKVICNDTRSGSKALLPQGWWNLMVTLPLAFILQTKI</sequence>
<feature type="disulfide bond" evidence="5">
    <location>
        <begin position="211"/>
        <end position="220"/>
    </location>
</feature>
<dbReference type="Proteomes" id="UP000091857">
    <property type="component" value="Chromosome 7"/>
</dbReference>
<evidence type="ECO:0000256" key="3">
    <source>
        <dbReference type="ARBA" id="ARBA00022525"/>
    </source>
</evidence>
<dbReference type="CDD" id="cd09218">
    <property type="entry name" value="TLP-PA"/>
    <property type="match status" value="1"/>
</dbReference>
<reference evidence="7" key="1">
    <citation type="journal article" date="2016" name="Nat. Biotechnol.">
        <title>Sequencing wild and cultivated cassava and related species reveals extensive interspecific hybridization and genetic diversity.</title>
        <authorList>
            <person name="Bredeson J.V."/>
            <person name="Lyons J.B."/>
            <person name="Prochnik S.E."/>
            <person name="Wu G.A."/>
            <person name="Ha C.M."/>
            <person name="Edsinger-Gonzales E."/>
            <person name="Grimwood J."/>
            <person name="Schmutz J."/>
            <person name="Rabbi I.Y."/>
            <person name="Egesi C."/>
            <person name="Nauluvula P."/>
            <person name="Lebot V."/>
            <person name="Ndunguru J."/>
            <person name="Mkamilo G."/>
            <person name="Bart R.S."/>
            <person name="Setter T.L."/>
            <person name="Gleadow R.M."/>
            <person name="Kulakow P."/>
            <person name="Ferguson M.E."/>
            <person name="Rounsley S."/>
            <person name="Rokhsar D.S."/>
        </authorList>
    </citation>
    <scope>NUCLEOTIDE SEQUENCE [LARGE SCALE GENOMIC DNA]</scope>
    <source>
        <strain evidence="7">cv. AM560-2</strain>
    </source>
</reference>
<accession>A0A2C9VHM4</accession>
<organism evidence="6 7">
    <name type="scientific">Manihot esculenta</name>
    <name type="common">Cassava</name>
    <name type="synonym">Jatropha manihot</name>
    <dbReference type="NCBI Taxonomy" id="3983"/>
    <lineage>
        <taxon>Eukaryota</taxon>
        <taxon>Viridiplantae</taxon>
        <taxon>Streptophyta</taxon>
        <taxon>Embryophyta</taxon>
        <taxon>Tracheophyta</taxon>
        <taxon>Spermatophyta</taxon>
        <taxon>Magnoliopsida</taxon>
        <taxon>eudicotyledons</taxon>
        <taxon>Gunneridae</taxon>
        <taxon>Pentapetalae</taxon>
        <taxon>rosids</taxon>
        <taxon>fabids</taxon>
        <taxon>Malpighiales</taxon>
        <taxon>Euphorbiaceae</taxon>
        <taxon>Crotonoideae</taxon>
        <taxon>Manihoteae</taxon>
        <taxon>Manihot</taxon>
    </lineage>
</organism>
<keyword evidence="3" id="KW-0964">Secreted</keyword>
<evidence type="ECO:0000256" key="4">
    <source>
        <dbReference type="ARBA" id="ARBA00023157"/>
    </source>
</evidence>
<dbReference type="PROSITE" id="PS51367">
    <property type="entry name" value="THAUMATIN_2"/>
    <property type="match status" value="1"/>
</dbReference>
<dbReference type="Gramene" id="Manes.07G014800.2.v8.1">
    <property type="protein sequence ID" value="Manes.07G014800.2.v8.1.CDS"/>
    <property type="gene ID" value="Manes.07G014800.v8.1"/>
</dbReference>
<evidence type="ECO:0000256" key="1">
    <source>
        <dbReference type="ARBA" id="ARBA00004613"/>
    </source>
</evidence>
<keyword evidence="7" id="KW-1185">Reference proteome</keyword>
<feature type="disulfide bond" evidence="5">
    <location>
        <begin position="221"/>
        <end position="231"/>
    </location>
</feature>
<dbReference type="InterPro" id="IPR001938">
    <property type="entry name" value="Thaumatin"/>
</dbReference>
<feature type="disulfide bond" evidence="5">
    <location>
        <begin position="179"/>
        <end position="262"/>
    </location>
</feature>
<dbReference type="PANTHER" id="PTHR31048">
    <property type="entry name" value="OS03G0233200 PROTEIN"/>
    <property type="match status" value="1"/>
</dbReference>
<feature type="disulfide bond" evidence="5">
    <location>
        <begin position="192"/>
        <end position="207"/>
    </location>
</feature>
<feature type="disulfide bond" evidence="5">
    <location>
        <begin position="184"/>
        <end position="244"/>
    </location>
</feature>
<evidence type="ECO:0000313" key="7">
    <source>
        <dbReference type="Proteomes" id="UP000091857"/>
    </source>
</evidence>
<dbReference type="PIRSF" id="PIRSF002703">
    <property type="entry name" value="Thaumatin"/>
    <property type="match status" value="1"/>
</dbReference>
<dbReference type="GO" id="GO:0006952">
    <property type="term" value="P:defense response"/>
    <property type="evidence" value="ECO:0000318"/>
    <property type="project" value="GO_Central"/>
</dbReference>
<dbReference type="Gene3D" id="2.60.110.10">
    <property type="entry name" value="Thaumatin"/>
    <property type="match status" value="1"/>
</dbReference>
<dbReference type="PRINTS" id="PR00347">
    <property type="entry name" value="THAUMATIN"/>
</dbReference>
<comment type="caution">
    <text evidence="6">The sequence shown here is derived from an EMBL/GenBank/DDBJ whole genome shotgun (WGS) entry which is preliminary data.</text>
</comment>
<dbReference type="SMART" id="SM00205">
    <property type="entry name" value="THN"/>
    <property type="match status" value="1"/>
</dbReference>
<feature type="disulfide bond" evidence="5">
    <location>
        <begin position="129"/>
        <end position="135"/>
    </location>
</feature>
<evidence type="ECO:0000256" key="2">
    <source>
        <dbReference type="ARBA" id="ARBA00010607"/>
    </source>
</evidence>
<feature type="disulfide bond" evidence="5">
    <location>
        <begin position="114"/>
        <end position="124"/>
    </location>
</feature>
<dbReference type="GO" id="GO:0005576">
    <property type="term" value="C:extracellular region"/>
    <property type="evidence" value="ECO:0007669"/>
    <property type="project" value="UniProtKB-SubCell"/>
</dbReference>
<proteinExistence type="inferred from homology"/>
<feature type="disulfide bond" evidence="5">
    <location>
        <begin position="68"/>
        <end position="272"/>
    </location>
</feature>
<evidence type="ECO:0000313" key="6">
    <source>
        <dbReference type="EMBL" id="OAY44900.1"/>
    </source>
</evidence>
<keyword evidence="4 5" id="KW-1015">Disulfide bond</keyword>
<gene>
    <name evidence="6" type="ORF">MANES_07G014800v8</name>
</gene>
<dbReference type="FunFam" id="2.60.110.10:FF:000002">
    <property type="entry name" value="Thaumatin-like protein 1a"/>
    <property type="match status" value="1"/>
</dbReference>
<evidence type="ECO:0000256" key="5">
    <source>
        <dbReference type="PIRSR" id="PIRSR002703-1"/>
    </source>
</evidence>
<dbReference type="InterPro" id="IPR037176">
    <property type="entry name" value="Osmotin/thaumatin-like_sf"/>
</dbReference>
<dbReference type="EMBL" id="CM004393">
    <property type="protein sequence ID" value="OAY44900.1"/>
    <property type="molecule type" value="Genomic_DNA"/>
</dbReference>
<comment type="subcellular location">
    <subcellularLocation>
        <location evidence="1">Secreted</location>
    </subcellularLocation>
</comment>
<dbReference type="SUPFAM" id="SSF49870">
    <property type="entry name" value="Osmotin, thaumatin-like protein"/>
    <property type="match status" value="1"/>
</dbReference>
<dbReference type="Pfam" id="PF00314">
    <property type="entry name" value="Thaumatin"/>
    <property type="match status" value="1"/>
</dbReference>
<name>A0A2C9VHM4_MANES</name>
<comment type="similarity">
    <text evidence="2">Belongs to the thaumatin family.</text>
</comment>
<dbReference type="OrthoDB" id="430315at2759"/>
<dbReference type="AlphaFoldDB" id="A0A2C9VHM4"/>
<dbReference type="Gramene" id="Manes.07G014800.8.v8.1">
    <property type="protein sequence ID" value="Manes.07G014800.8.v8.1.CDS"/>
    <property type="gene ID" value="Manes.07G014800.v8.1"/>
</dbReference>
<dbReference type="Gramene" id="Manes.07G014800.7.v8.1">
    <property type="protein sequence ID" value="Manes.07G014800.7.v8.1.CDS"/>
    <property type="gene ID" value="Manes.07G014800.v8.1"/>
</dbReference>
<dbReference type="Gramene" id="Manes.07G014800.6.v8.1">
    <property type="protein sequence ID" value="Manes.07G014800.6.v8.1.CDS"/>
    <property type="gene ID" value="Manes.07G014800.v8.1"/>
</dbReference>